<feature type="region of interest" description="Disordered" evidence="1">
    <location>
        <begin position="1"/>
        <end position="70"/>
    </location>
</feature>
<dbReference type="AlphaFoldDB" id="A0A1H0K0T8"/>
<sequence length="70" mass="7402">MSQISKTAPDGTEFRDDGSKVATQDNPSGETETEKVRREESRLPNGGVSPEYEDAEHEGGIAAPGPRTGA</sequence>
<feature type="compositionally biased region" description="Polar residues" evidence="1">
    <location>
        <begin position="21"/>
        <end position="30"/>
    </location>
</feature>
<protein>
    <submittedName>
        <fullName evidence="2">Uncharacterized protein</fullName>
    </submittedName>
</protein>
<gene>
    <name evidence="2" type="ORF">SAMN05192530_10730</name>
</gene>
<accession>A0A1H0K0T8</accession>
<dbReference type="OrthoDB" id="7916857at2"/>
<dbReference type="Proteomes" id="UP000198793">
    <property type="component" value="Unassembled WGS sequence"/>
</dbReference>
<dbReference type="RefSeq" id="WP_090674933.1">
    <property type="nucleotide sequence ID" value="NZ_FNIT01000007.1"/>
</dbReference>
<dbReference type="EMBL" id="FNIT01000007">
    <property type="protein sequence ID" value="SDO49271.1"/>
    <property type="molecule type" value="Genomic_DNA"/>
</dbReference>
<keyword evidence="3" id="KW-1185">Reference proteome</keyword>
<feature type="compositionally biased region" description="Basic and acidic residues" evidence="1">
    <location>
        <begin position="32"/>
        <end position="42"/>
    </location>
</feature>
<evidence type="ECO:0000313" key="3">
    <source>
        <dbReference type="Proteomes" id="UP000198793"/>
    </source>
</evidence>
<evidence type="ECO:0000256" key="1">
    <source>
        <dbReference type="SAM" id="MobiDB-lite"/>
    </source>
</evidence>
<proteinExistence type="predicted"/>
<organism evidence="2 3">
    <name type="scientific">Aureimonas jatrophae</name>
    <dbReference type="NCBI Taxonomy" id="1166073"/>
    <lineage>
        <taxon>Bacteria</taxon>
        <taxon>Pseudomonadati</taxon>
        <taxon>Pseudomonadota</taxon>
        <taxon>Alphaproteobacteria</taxon>
        <taxon>Hyphomicrobiales</taxon>
        <taxon>Aurantimonadaceae</taxon>
        <taxon>Aureimonas</taxon>
    </lineage>
</organism>
<reference evidence="2 3" key="1">
    <citation type="submission" date="2016-10" db="EMBL/GenBank/DDBJ databases">
        <authorList>
            <person name="de Groot N.N."/>
        </authorList>
    </citation>
    <scope>NUCLEOTIDE SEQUENCE [LARGE SCALE GENOMIC DNA]</scope>
    <source>
        <strain evidence="3">L7-484,KACC 16230,DSM 25025</strain>
    </source>
</reference>
<name>A0A1H0K0T8_9HYPH</name>
<evidence type="ECO:0000313" key="2">
    <source>
        <dbReference type="EMBL" id="SDO49271.1"/>
    </source>
</evidence>